<evidence type="ECO:0000313" key="6">
    <source>
        <dbReference type="Proteomes" id="UP001064489"/>
    </source>
</evidence>
<name>A0AAD5NFR0_ACENE</name>
<organism evidence="5 6">
    <name type="scientific">Acer negundo</name>
    <name type="common">Box elder</name>
    <dbReference type="NCBI Taxonomy" id="4023"/>
    <lineage>
        <taxon>Eukaryota</taxon>
        <taxon>Viridiplantae</taxon>
        <taxon>Streptophyta</taxon>
        <taxon>Embryophyta</taxon>
        <taxon>Tracheophyta</taxon>
        <taxon>Spermatophyta</taxon>
        <taxon>Magnoliopsida</taxon>
        <taxon>eudicotyledons</taxon>
        <taxon>Gunneridae</taxon>
        <taxon>Pentapetalae</taxon>
        <taxon>rosids</taxon>
        <taxon>malvids</taxon>
        <taxon>Sapindales</taxon>
        <taxon>Sapindaceae</taxon>
        <taxon>Hippocastanoideae</taxon>
        <taxon>Acereae</taxon>
        <taxon>Acer</taxon>
    </lineage>
</organism>
<dbReference type="InterPro" id="IPR001944">
    <property type="entry name" value="Glycoside_Hdrlase_35"/>
</dbReference>
<dbReference type="Pfam" id="PF01301">
    <property type="entry name" value="Glyco_hydro_35"/>
    <property type="match status" value="1"/>
</dbReference>
<comment type="catalytic activity">
    <reaction evidence="1">
        <text>Hydrolysis of terminal non-reducing beta-D-galactose residues in beta-D-galactosides.</text>
        <dbReference type="EC" id="3.2.1.23"/>
    </reaction>
</comment>
<reference evidence="5" key="1">
    <citation type="journal article" date="2022" name="Plant J.">
        <title>Strategies of tolerance reflected in two North American maple genomes.</title>
        <authorList>
            <person name="McEvoy S.L."/>
            <person name="Sezen U.U."/>
            <person name="Trouern-Trend A."/>
            <person name="McMahon S.M."/>
            <person name="Schaberg P.G."/>
            <person name="Yang J."/>
            <person name="Wegrzyn J.L."/>
            <person name="Swenson N.G."/>
        </authorList>
    </citation>
    <scope>NUCLEOTIDE SEQUENCE</scope>
    <source>
        <strain evidence="5">91603</strain>
    </source>
</reference>
<feature type="domain" description="Glycoside hydrolase 35 catalytic" evidence="4">
    <location>
        <begin position="93"/>
        <end position="176"/>
    </location>
</feature>
<dbReference type="CDD" id="cd09272">
    <property type="entry name" value="RNase_HI_RT_Ty1"/>
    <property type="match status" value="1"/>
</dbReference>
<evidence type="ECO:0000313" key="5">
    <source>
        <dbReference type="EMBL" id="KAI9153814.1"/>
    </source>
</evidence>
<gene>
    <name evidence="5" type="ORF">LWI28_016923</name>
</gene>
<dbReference type="GO" id="GO:0004565">
    <property type="term" value="F:beta-galactosidase activity"/>
    <property type="evidence" value="ECO:0007669"/>
    <property type="project" value="UniProtKB-EC"/>
</dbReference>
<dbReference type="Proteomes" id="UP001064489">
    <property type="component" value="Chromosome 11"/>
</dbReference>
<evidence type="ECO:0000256" key="3">
    <source>
        <dbReference type="ARBA" id="ARBA00012756"/>
    </source>
</evidence>
<dbReference type="AlphaFoldDB" id="A0AAD5NFR0"/>
<keyword evidence="6" id="KW-1185">Reference proteome</keyword>
<dbReference type="EC" id="3.2.1.23" evidence="3"/>
<dbReference type="SUPFAM" id="SSF51445">
    <property type="entry name" value="(Trans)glycosidases"/>
    <property type="match status" value="1"/>
</dbReference>
<dbReference type="GO" id="GO:0005975">
    <property type="term" value="P:carbohydrate metabolic process"/>
    <property type="evidence" value="ECO:0007669"/>
    <property type="project" value="InterPro"/>
</dbReference>
<comment type="similarity">
    <text evidence="2">Belongs to the glycosyl hydrolase 35 family.</text>
</comment>
<accession>A0AAD5NFR0</accession>
<comment type="caution">
    <text evidence="5">The sequence shown here is derived from an EMBL/GenBank/DDBJ whole genome shotgun (WGS) entry which is preliminary data.</text>
</comment>
<dbReference type="InterPro" id="IPR017853">
    <property type="entry name" value="GH"/>
</dbReference>
<dbReference type="Gene3D" id="3.20.20.80">
    <property type="entry name" value="Glycosidases"/>
    <property type="match status" value="1"/>
</dbReference>
<reference evidence="5" key="2">
    <citation type="submission" date="2023-02" db="EMBL/GenBank/DDBJ databases">
        <authorList>
            <person name="Swenson N.G."/>
            <person name="Wegrzyn J.L."/>
            <person name="Mcevoy S.L."/>
        </authorList>
    </citation>
    <scope>NUCLEOTIDE SEQUENCE</scope>
    <source>
        <strain evidence="5">91603</strain>
        <tissue evidence="5">Leaf</tissue>
    </source>
</reference>
<protein>
    <recommendedName>
        <fullName evidence="3">beta-galactosidase</fullName>
        <ecNumber evidence="3">3.2.1.23</ecNumber>
    </recommendedName>
</protein>
<dbReference type="PANTHER" id="PTHR23421">
    <property type="entry name" value="BETA-GALACTOSIDASE RELATED"/>
    <property type="match status" value="1"/>
</dbReference>
<evidence type="ECO:0000256" key="2">
    <source>
        <dbReference type="ARBA" id="ARBA00009809"/>
    </source>
</evidence>
<proteinExistence type="inferred from homology"/>
<sequence length="186" mass="20880">MGAEYKTLAQASADLVWLRSLLFELQINISSILVVWCDNTGAKALAQNPVFYARTKHIEVDVHFMLERVASSQLELFDSLSLAIDITFDGGGLKIDGERTLILSSSIHYPKSTPELLDLIKKAKEGGINAIETYVFWDAHEPVPRQYDFSGNLDLVRFIKTIPNEGLYAILRIGPYDELCSEFLII</sequence>
<dbReference type="EMBL" id="JAJSOW010000108">
    <property type="protein sequence ID" value="KAI9153814.1"/>
    <property type="molecule type" value="Genomic_DNA"/>
</dbReference>
<evidence type="ECO:0000259" key="4">
    <source>
        <dbReference type="Pfam" id="PF01301"/>
    </source>
</evidence>
<dbReference type="PRINTS" id="PR00742">
    <property type="entry name" value="GLHYDRLASE35"/>
</dbReference>
<dbReference type="InterPro" id="IPR031330">
    <property type="entry name" value="Gly_Hdrlase_35_cat"/>
</dbReference>
<evidence type="ECO:0000256" key="1">
    <source>
        <dbReference type="ARBA" id="ARBA00001412"/>
    </source>
</evidence>